<evidence type="ECO:0000313" key="2">
    <source>
        <dbReference type="EMBL" id="KKP66708.1"/>
    </source>
</evidence>
<evidence type="ECO:0000313" key="3">
    <source>
        <dbReference type="Proteomes" id="UP000034952"/>
    </source>
</evidence>
<keyword evidence="1" id="KW-0472">Membrane</keyword>
<feature type="transmembrane region" description="Helical" evidence="1">
    <location>
        <begin position="6"/>
        <end position="24"/>
    </location>
</feature>
<feature type="transmembrane region" description="Helical" evidence="1">
    <location>
        <begin position="106"/>
        <end position="124"/>
    </location>
</feature>
<feature type="transmembrane region" description="Helical" evidence="1">
    <location>
        <begin position="136"/>
        <end position="155"/>
    </location>
</feature>
<keyword evidence="1" id="KW-1133">Transmembrane helix</keyword>
<accession>A0A0G0BB77</accession>
<reference evidence="2 3" key="1">
    <citation type="journal article" date="2015" name="Nature">
        <title>rRNA introns, odd ribosomes, and small enigmatic genomes across a large radiation of phyla.</title>
        <authorList>
            <person name="Brown C.T."/>
            <person name="Hug L.A."/>
            <person name="Thomas B.C."/>
            <person name="Sharon I."/>
            <person name="Castelle C.J."/>
            <person name="Singh A."/>
            <person name="Wilkins M.J."/>
            <person name="Williams K.H."/>
            <person name="Banfield J.F."/>
        </authorList>
    </citation>
    <scope>NUCLEOTIDE SEQUENCE [LARGE SCALE GENOMIC DNA]</scope>
</reference>
<keyword evidence="1" id="KW-0812">Transmembrane</keyword>
<dbReference type="Proteomes" id="UP000034952">
    <property type="component" value="Unassembled WGS sequence"/>
</dbReference>
<proteinExistence type="predicted"/>
<feature type="transmembrane region" description="Helical" evidence="1">
    <location>
        <begin position="31"/>
        <end position="50"/>
    </location>
</feature>
<dbReference type="AlphaFoldDB" id="A0A0G0BB77"/>
<feature type="transmembrane region" description="Helical" evidence="1">
    <location>
        <begin position="82"/>
        <end position="100"/>
    </location>
</feature>
<name>A0A0G0BB77_9BACT</name>
<evidence type="ECO:0000256" key="1">
    <source>
        <dbReference type="SAM" id="Phobius"/>
    </source>
</evidence>
<protein>
    <submittedName>
        <fullName evidence="2">Uncharacterized protein</fullName>
    </submittedName>
</protein>
<dbReference type="EMBL" id="LBPY01000003">
    <property type="protein sequence ID" value="KKP66708.1"/>
    <property type="molecule type" value="Genomic_DNA"/>
</dbReference>
<sequence>MNLSLIGGVIGLLVDIPLVIGILKGKIIQNYVTYFLWGVLDVIIFATIIFQNGKNFWLSLFYAVGSFTVAIFLVFKGQTKWTRIESMVIFLIIICMIIWWQIGSKAANIAAVVALGIASIPQILDTIKNPNFTPTGIYLIYSFAAFLSFVGGENWNVKDKLYPGGALVLSILITILSMRKMRAMWLHQLLSFESPYKVFW</sequence>
<feature type="transmembrane region" description="Helical" evidence="1">
    <location>
        <begin position="161"/>
        <end position="178"/>
    </location>
</feature>
<comment type="caution">
    <text evidence="2">The sequence shown here is derived from an EMBL/GenBank/DDBJ whole genome shotgun (WGS) entry which is preliminary data.</text>
</comment>
<gene>
    <name evidence="2" type="ORF">UR64_C0003G0001</name>
</gene>
<feature type="transmembrane region" description="Helical" evidence="1">
    <location>
        <begin position="56"/>
        <end position="75"/>
    </location>
</feature>
<organism evidence="2 3">
    <name type="scientific">Candidatus Nomurabacteria bacterium GW2011_GWE1_35_16</name>
    <dbReference type="NCBI Taxonomy" id="1618761"/>
    <lineage>
        <taxon>Bacteria</taxon>
        <taxon>Candidatus Nomuraibacteriota</taxon>
    </lineage>
</organism>